<dbReference type="EMBL" id="JBHUEO010000004">
    <property type="protein sequence ID" value="MFD1705401.1"/>
    <property type="molecule type" value="Genomic_DNA"/>
</dbReference>
<gene>
    <name evidence="2" type="ORF">ACFSCZ_01380</name>
</gene>
<keyword evidence="1" id="KW-0812">Transmembrane</keyword>
<evidence type="ECO:0000256" key="1">
    <source>
        <dbReference type="SAM" id="Phobius"/>
    </source>
</evidence>
<evidence type="ECO:0000313" key="3">
    <source>
        <dbReference type="Proteomes" id="UP001597301"/>
    </source>
</evidence>
<sequence>MGTVIIFSLVAILAIFAFLRSFKQRNFLGIIFSFGTLAVFGFFSVMTLINSGFPE</sequence>
<dbReference type="RefSeq" id="WP_380771789.1">
    <property type="nucleotide sequence ID" value="NZ_JBHUEO010000004.1"/>
</dbReference>
<dbReference type="InterPro" id="IPR024490">
    <property type="entry name" value="DUF2759"/>
</dbReference>
<feature type="transmembrane region" description="Helical" evidence="1">
    <location>
        <begin position="27"/>
        <end position="49"/>
    </location>
</feature>
<comment type="caution">
    <text evidence="2">The sequence shown here is derived from an EMBL/GenBank/DDBJ whole genome shotgun (WGS) entry which is preliminary data.</text>
</comment>
<keyword evidence="1" id="KW-0472">Membrane</keyword>
<proteinExistence type="predicted"/>
<accession>A0ABW4KF50</accession>
<organism evidence="2 3">
    <name type="scientific">Siminovitchia sediminis</name>
    <dbReference type="NCBI Taxonomy" id="1274353"/>
    <lineage>
        <taxon>Bacteria</taxon>
        <taxon>Bacillati</taxon>
        <taxon>Bacillota</taxon>
        <taxon>Bacilli</taxon>
        <taxon>Bacillales</taxon>
        <taxon>Bacillaceae</taxon>
        <taxon>Siminovitchia</taxon>
    </lineage>
</organism>
<evidence type="ECO:0000313" key="2">
    <source>
        <dbReference type="EMBL" id="MFD1705401.1"/>
    </source>
</evidence>
<keyword evidence="3" id="KW-1185">Reference proteome</keyword>
<dbReference type="Pfam" id="PF10958">
    <property type="entry name" value="DUF2759"/>
    <property type="match status" value="1"/>
</dbReference>
<reference evidence="3" key="1">
    <citation type="journal article" date="2019" name="Int. J. Syst. Evol. Microbiol.">
        <title>The Global Catalogue of Microorganisms (GCM) 10K type strain sequencing project: providing services to taxonomists for standard genome sequencing and annotation.</title>
        <authorList>
            <consortium name="The Broad Institute Genomics Platform"/>
            <consortium name="The Broad Institute Genome Sequencing Center for Infectious Disease"/>
            <person name="Wu L."/>
            <person name="Ma J."/>
        </authorList>
    </citation>
    <scope>NUCLEOTIDE SEQUENCE [LARGE SCALE GENOMIC DNA]</scope>
    <source>
        <strain evidence="3">CGMCC 1.12295</strain>
    </source>
</reference>
<dbReference type="Proteomes" id="UP001597301">
    <property type="component" value="Unassembled WGS sequence"/>
</dbReference>
<name>A0ABW4KF50_9BACI</name>
<keyword evidence="1" id="KW-1133">Transmembrane helix</keyword>
<feature type="transmembrane region" description="Helical" evidence="1">
    <location>
        <begin position="6"/>
        <end position="22"/>
    </location>
</feature>
<protein>
    <submittedName>
        <fullName evidence="2">DUF2759 domain-containing protein</fullName>
    </submittedName>
</protein>